<evidence type="ECO:0000313" key="1">
    <source>
        <dbReference type="EMBL" id="EXX64276.1"/>
    </source>
</evidence>
<comment type="caution">
    <text evidence="1">The sequence shown here is derived from an EMBL/GenBank/DDBJ whole genome shotgun (WGS) entry which is preliminary data.</text>
</comment>
<organism evidence="1 2">
    <name type="scientific">Rhizophagus irregularis (strain DAOM 197198w)</name>
    <name type="common">Glomus intraradices</name>
    <dbReference type="NCBI Taxonomy" id="1432141"/>
    <lineage>
        <taxon>Eukaryota</taxon>
        <taxon>Fungi</taxon>
        <taxon>Fungi incertae sedis</taxon>
        <taxon>Mucoromycota</taxon>
        <taxon>Glomeromycotina</taxon>
        <taxon>Glomeromycetes</taxon>
        <taxon>Glomerales</taxon>
        <taxon>Glomeraceae</taxon>
        <taxon>Rhizophagus</taxon>
    </lineage>
</organism>
<sequence>MQHWRLDDLISAQSNNTKLVEALKLIKPRATSRSLAAYDNFEFSELCQYRKIFVQEVDDTIVGNEPFSGEMLTPRRIQVDLPDNIYQILTDYYSNDYDLQFTTIADSISSSSRDSIVVPNMINQFGHVQIAAEIIRSAMSSRYLKNACILAKFIQEN</sequence>
<dbReference type="AlphaFoldDB" id="A0A015KW96"/>
<dbReference type="EMBL" id="JEMT01023589">
    <property type="protein sequence ID" value="EXX64276.1"/>
    <property type="molecule type" value="Genomic_DNA"/>
</dbReference>
<gene>
    <name evidence="1" type="ORF">RirG_144310</name>
</gene>
<dbReference type="HOGENOM" id="CLU_141785_0_0_1"/>
<accession>A0A015KW96</accession>
<protein>
    <submittedName>
        <fullName evidence="1">Uncharacterized protein</fullName>
    </submittedName>
</protein>
<dbReference type="OrthoDB" id="2425894at2759"/>
<reference evidence="1 2" key="1">
    <citation type="submission" date="2014-02" db="EMBL/GenBank/DDBJ databases">
        <title>Single nucleus genome sequencing reveals high similarity among nuclei of an endomycorrhizal fungus.</title>
        <authorList>
            <person name="Lin K."/>
            <person name="Geurts R."/>
            <person name="Zhang Z."/>
            <person name="Limpens E."/>
            <person name="Saunders D.G."/>
            <person name="Mu D."/>
            <person name="Pang E."/>
            <person name="Cao H."/>
            <person name="Cha H."/>
            <person name="Lin T."/>
            <person name="Zhou Q."/>
            <person name="Shang Y."/>
            <person name="Li Y."/>
            <person name="Ivanov S."/>
            <person name="Sharma T."/>
            <person name="Velzen R.V."/>
            <person name="Ruijter N.D."/>
            <person name="Aanen D.K."/>
            <person name="Win J."/>
            <person name="Kamoun S."/>
            <person name="Bisseling T."/>
            <person name="Huang S."/>
        </authorList>
    </citation>
    <scope>NUCLEOTIDE SEQUENCE [LARGE SCALE GENOMIC DNA]</scope>
    <source>
        <strain evidence="2">DAOM197198w</strain>
    </source>
</reference>
<name>A0A015KW96_RHIIW</name>
<evidence type="ECO:0000313" key="2">
    <source>
        <dbReference type="Proteomes" id="UP000022910"/>
    </source>
</evidence>
<dbReference type="Proteomes" id="UP000022910">
    <property type="component" value="Unassembled WGS sequence"/>
</dbReference>
<keyword evidence="2" id="KW-1185">Reference proteome</keyword>
<proteinExistence type="predicted"/>